<gene>
    <name evidence="3" type="ORF">JG687_00006236</name>
    <name evidence="4" type="ORF">PC110_g6651</name>
    <name evidence="1" type="ORF">PC113_g18948</name>
    <name evidence="2" type="ORF">PC117_g20506</name>
</gene>
<reference evidence="3" key="3">
    <citation type="submission" date="2021-01" db="EMBL/GenBank/DDBJ databases">
        <title>Phytophthora aleatoria, a newly-described species from Pinus radiata is distinct from Phytophthora cactorum isolates based on comparative genomics.</title>
        <authorList>
            <person name="Mcdougal R."/>
            <person name="Panda P."/>
            <person name="Williams N."/>
            <person name="Studholme D.J."/>
        </authorList>
    </citation>
    <scope>NUCLEOTIDE SEQUENCE</scope>
    <source>
        <strain evidence="3">NZFS 3830</strain>
    </source>
</reference>
<accession>A0A329SK88</accession>
<evidence type="ECO:0000313" key="2">
    <source>
        <dbReference type="EMBL" id="KAG2906491.1"/>
    </source>
</evidence>
<dbReference type="EMBL" id="RCMK01000958">
    <property type="protein sequence ID" value="KAG2906491.1"/>
    <property type="molecule type" value="Genomic_DNA"/>
</dbReference>
<dbReference type="Proteomes" id="UP000251314">
    <property type="component" value="Unassembled WGS sequence"/>
</dbReference>
<dbReference type="EMBL" id="RCMG01000930">
    <property type="protein sequence ID" value="KAG2841852.1"/>
    <property type="molecule type" value="Genomic_DNA"/>
</dbReference>
<reference evidence="1" key="2">
    <citation type="submission" date="2018-10" db="EMBL/GenBank/DDBJ databases">
        <title>Effector identification in a new, highly contiguous assembly of the strawberry crown rot pathogen Phytophthora cactorum.</title>
        <authorList>
            <person name="Armitage A.D."/>
            <person name="Nellist C.F."/>
            <person name="Bates H."/>
            <person name="Vickerstaff R.J."/>
            <person name="Harrison R.J."/>
        </authorList>
    </citation>
    <scope>NUCLEOTIDE SEQUENCE</scope>
    <source>
        <strain evidence="1">15-7</strain>
        <strain evidence="2">4040</strain>
    </source>
</reference>
<evidence type="ECO:0000313" key="3">
    <source>
        <dbReference type="EMBL" id="KAG6963974.1"/>
    </source>
</evidence>
<evidence type="ECO:0000313" key="1">
    <source>
        <dbReference type="EMBL" id="KAG2841852.1"/>
    </source>
</evidence>
<dbReference type="VEuPathDB" id="FungiDB:PC110_g6651"/>
<dbReference type="OrthoDB" id="10272151at2759"/>
<name>A0A329SK88_9STRA</name>
<keyword evidence="5" id="KW-1185">Reference proteome</keyword>
<evidence type="ECO:0000313" key="5">
    <source>
        <dbReference type="Proteomes" id="UP000251314"/>
    </source>
</evidence>
<dbReference type="EMBL" id="JAENGZ010000251">
    <property type="protein sequence ID" value="KAG6963974.1"/>
    <property type="molecule type" value="Genomic_DNA"/>
</dbReference>
<reference evidence="4 5" key="1">
    <citation type="submission" date="2018-01" db="EMBL/GenBank/DDBJ databases">
        <title>Draft genome of the strawberry crown rot pathogen Phytophthora cactorum.</title>
        <authorList>
            <person name="Armitage A.D."/>
            <person name="Lysoe E."/>
            <person name="Nellist C.F."/>
            <person name="Harrison R.J."/>
            <person name="Brurberg M.B."/>
        </authorList>
    </citation>
    <scope>NUCLEOTIDE SEQUENCE [LARGE SCALE GENOMIC DNA]</scope>
    <source>
        <strain evidence="4 5">10300</strain>
    </source>
</reference>
<dbReference type="Proteomes" id="UP000736787">
    <property type="component" value="Unassembled WGS sequence"/>
</dbReference>
<dbReference type="Proteomes" id="UP000735874">
    <property type="component" value="Unassembled WGS sequence"/>
</dbReference>
<sequence>MQKPALIVSRYVSAALKRNVMPQTTRNIIANLVKNDPAEVNLHQLFNKFCVCGGREGMVAVDQMGITCAIASLTNAQK</sequence>
<proteinExistence type="predicted"/>
<organism evidence="4 5">
    <name type="scientific">Phytophthora cactorum</name>
    <dbReference type="NCBI Taxonomy" id="29920"/>
    <lineage>
        <taxon>Eukaryota</taxon>
        <taxon>Sar</taxon>
        <taxon>Stramenopiles</taxon>
        <taxon>Oomycota</taxon>
        <taxon>Peronosporomycetes</taxon>
        <taxon>Peronosporales</taxon>
        <taxon>Peronosporaceae</taxon>
        <taxon>Phytophthora</taxon>
    </lineage>
</organism>
<dbReference type="EMBL" id="MJFZ01000121">
    <property type="protein sequence ID" value="RAW37090.1"/>
    <property type="molecule type" value="Genomic_DNA"/>
</dbReference>
<evidence type="ECO:0000313" key="4">
    <source>
        <dbReference type="EMBL" id="RAW37090.1"/>
    </source>
</evidence>
<comment type="caution">
    <text evidence="4">The sequence shown here is derived from an EMBL/GenBank/DDBJ whole genome shotgun (WGS) entry which is preliminary data.</text>
</comment>
<protein>
    <submittedName>
        <fullName evidence="4">Uncharacterized protein</fullName>
    </submittedName>
</protein>
<dbReference type="AlphaFoldDB" id="A0A329SK88"/>
<dbReference type="Proteomes" id="UP000688947">
    <property type="component" value="Unassembled WGS sequence"/>
</dbReference>